<dbReference type="GO" id="GO:0022857">
    <property type="term" value="F:transmembrane transporter activity"/>
    <property type="evidence" value="ECO:0007669"/>
    <property type="project" value="InterPro"/>
</dbReference>
<evidence type="ECO:0000256" key="2">
    <source>
        <dbReference type="ARBA" id="ARBA00022448"/>
    </source>
</evidence>
<dbReference type="SUPFAM" id="SSF103473">
    <property type="entry name" value="MFS general substrate transporter"/>
    <property type="match status" value="1"/>
</dbReference>
<feature type="transmembrane region" description="Helical" evidence="6">
    <location>
        <begin position="288"/>
        <end position="314"/>
    </location>
</feature>
<feature type="transmembrane region" description="Helical" evidence="6">
    <location>
        <begin position="499"/>
        <end position="518"/>
    </location>
</feature>
<dbReference type="Proteomes" id="UP000757232">
    <property type="component" value="Unassembled WGS sequence"/>
</dbReference>
<accession>A0A9Q5N7A8</accession>
<evidence type="ECO:0000259" key="7">
    <source>
        <dbReference type="PROSITE" id="PS50850"/>
    </source>
</evidence>
<evidence type="ECO:0000256" key="4">
    <source>
        <dbReference type="ARBA" id="ARBA00022989"/>
    </source>
</evidence>
<dbReference type="EMBL" id="LNZH02000198">
    <property type="protein sequence ID" value="OCB86836.1"/>
    <property type="molecule type" value="Genomic_DNA"/>
</dbReference>
<dbReference type="PANTHER" id="PTHR23511:SF5">
    <property type="entry name" value="MAJOR FACILITATOR-TYPE TRANSPORTER HXNZ-RELATED"/>
    <property type="match status" value="1"/>
</dbReference>
<feature type="transmembrane region" description="Helical" evidence="6">
    <location>
        <begin position="465"/>
        <end position="487"/>
    </location>
</feature>
<evidence type="ECO:0000313" key="9">
    <source>
        <dbReference type="Proteomes" id="UP000757232"/>
    </source>
</evidence>
<sequence length="623" mass="68089">MRLKRLWSTVRPVKSRDSYRAGINIIIDFMTSVLSVMSVLDVSEVGVKVDVEKISDIAVSLEDTKLADEVVENPADGVDSTYERKSHLNFMTSVLSVMSVLDVSEVGVKVDVEKISDIAVSLEDTKLADEVVENPADGVDGAYHRKSHLINQCLQNEIGFGRYQWELFILTGFGWLADNLWLQGVAVVLPQVQTDLDPSRVEYVTLSLYVGLIIGATTWGSLADIIGRKLSWNITLLLSGVFGVAAGSAPNFVAFCSLIACVGFGAGGNLPVDGALFLEHIPQSHQWLLTFLSAFWSIGQLISSLIVWVFITNYPTDKGWRYSLGCLTFAMFFCRYIIFNLQESSKYLVAVGRDEEAIQVLQYIAKRNGKTISLTTEMLLAISEGSSEQTRDTSIWSFIRRSFSQFSLAHVRPLFSTRRLGLNSVLTILIWGTIGLASPLFNGFLPLYLSDRLSSKPINVTYRDYSITSICGFPGSVIACMMVDWTRKTGKISIGGRKMALAVSTALSSVFLFLFTTTTDEASNLGYSCATTLTQNAMFGVLYAYTPEVFPAPHRGTGDALCSAFNRMTGIWAPVIKIATTSRDGTSSSIGPNAPVFVSAALFMVAAFLTLLLPIETAGKAAL</sequence>
<keyword evidence="4 6" id="KW-1133">Transmembrane helix</keyword>
<feature type="transmembrane region" description="Helical" evidence="6">
    <location>
        <begin position="420"/>
        <end position="445"/>
    </location>
</feature>
<reference evidence="8" key="1">
    <citation type="submission" date="2016-06" db="EMBL/GenBank/DDBJ databases">
        <title>Draft Genome sequence of the fungus Inonotus baumii.</title>
        <authorList>
            <person name="Zhu H."/>
            <person name="Lin W."/>
        </authorList>
    </citation>
    <scope>NUCLEOTIDE SEQUENCE</scope>
    <source>
        <strain evidence="8">821</strain>
    </source>
</reference>
<evidence type="ECO:0000313" key="8">
    <source>
        <dbReference type="EMBL" id="OCB86836.1"/>
    </source>
</evidence>
<dbReference type="Gene3D" id="1.20.1250.20">
    <property type="entry name" value="MFS general substrate transporter like domains"/>
    <property type="match status" value="1"/>
</dbReference>
<keyword evidence="3 6" id="KW-0812">Transmembrane</keyword>
<dbReference type="InterPro" id="IPR036259">
    <property type="entry name" value="MFS_trans_sf"/>
</dbReference>
<organism evidence="8 9">
    <name type="scientific">Sanghuangporus baumii</name>
    <name type="common">Phellinus baumii</name>
    <dbReference type="NCBI Taxonomy" id="108892"/>
    <lineage>
        <taxon>Eukaryota</taxon>
        <taxon>Fungi</taxon>
        <taxon>Dikarya</taxon>
        <taxon>Basidiomycota</taxon>
        <taxon>Agaricomycotina</taxon>
        <taxon>Agaricomycetes</taxon>
        <taxon>Hymenochaetales</taxon>
        <taxon>Hymenochaetaceae</taxon>
        <taxon>Sanghuangporus</taxon>
    </lineage>
</organism>
<comment type="caution">
    <text evidence="8">The sequence shown here is derived from an EMBL/GenBank/DDBJ whole genome shotgun (WGS) entry which is preliminary data.</text>
</comment>
<protein>
    <submittedName>
        <fullName evidence="8">MFS general substrate transporter</fullName>
    </submittedName>
</protein>
<dbReference type="Pfam" id="PF07690">
    <property type="entry name" value="MFS_1"/>
    <property type="match status" value="1"/>
</dbReference>
<dbReference type="OrthoDB" id="3936150at2759"/>
<dbReference type="InterPro" id="IPR020846">
    <property type="entry name" value="MFS_dom"/>
</dbReference>
<comment type="subcellular location">
    <subcellularLocation>
        <location evidence="1">Membrane</location>
        <topology evidence="1">Multi-pass membrane protein</topology>
    </subcellularLocation>
</comment>
<dbReference type="PROSITE" id="PS50850">
    <property type="entry name" value="MFS"/>
    <property type="match status" value="1"/>
</dbReference>
<feature type="domain" description="Major facilitator superfamily (MFS) profile" evidence="7">
    <location>
        <begin position="167"/>
        <end position="618"/>
    </location>
</feature>
<evidence type="ECO:0000256" key="1">
    <source>
        <dbReference type="ARBA" id="ARBA00004141"/>
    </source>
</evidence>
<proteinExistence type="predicted"/>
<gene>
    <name evidence="8" type="ORF">A7U60_g6009</name>
</gene>
<dbReference type="CDD" id="cd17316">
    <property type="entry name" value="MFS_SV2_like"/>
    <property type="match status" value="1"/>
</dbReference>
<feature type="transmembrane region" description="Helical" evidence="6">
    <location>
        <begin position="252"/>
        <end position="276"/>
    </location>
</feature>
<dbReference type="InterPro" id="IPR011701">
    <property type="entry name" value="MFS"/>
</dbReference>
<evidence type="ECO:0000256" key="6">
    <source>
        <dbReference type="SAM" id="Phobius"/>
    </source>
</evidence>
<dbReference type="PANTHER" id="PTHR23511">
    <property type="entry name" value="SYNAPTIC VESICLE GLYCOPROTEIN 2"/>
    <property type="match status" value="1"/>
</dbReference>
<keyword evidence="9" id="KW-1185">Reference proteome</keyword>
<dbReference type="GO" id="GO:0016020">
    <property type="term" value="C:membrane"/>
    <property type="evidence" value="ECO:0007669"/>
    <property type="project" value="UniProtKB-SubCell"/>
</dbReference>
<dbReference type="AlphaFoldDB" id="A0A9Q5N7A8"/>
<feature type="transmembrane region" description="Helical" evidence="6">
    <location>
        <begin position="596"/>
        <end position="615"/>
    </location>
</feature>
<name>A0A9Q5N7A8_SANBA</name>
<evidence type="ECO:0000256" key="5">
    <source>
        <dbReference type="ARBA" id="ARBA00023136"/>
    </source>
</evidence>
<keyword evidence="5 6" id="KW-0472">Membrane</keyword>
<feature type="transmembrane region" description="Helical" evidence="6">
    <location>
        <begin position="230"/>
        <end position="246"/>
    </location>
</feature>
<feature type="transmembrane region" description="Helical" evidence="6">
    <location>
        <begin position="320"/>
        <end position="338"/>
    </location>
</feature>
<evidence type="ECO:0000256" key="3">
    <source>
        <dbReference type="ARBA" id="ARBA00022692"/>
    </source>
</evidence>
<feature type="transmembrane region" description="Helical" evidence="6">
    <location>
        <begin position="203"/>
        <end position="223"/>
    </location>
</feature>
<keyword evidence="2" id="KW-0813">Transport</keyword>